<comment type="caution">
    <text evidence="1">The sequence shown here is derived from an EMBL/GenBank/DDBJ whole genome shotgun (WGS) entry which is preliminary data.</text>
</comment>
<name>A0ABP7LQ53_9ACTN</name>
<gene>
    <name evidence="1" type="ORF">GCM10022207_89790</name>
</gene>
<accession>A0ABP7LQ53</accession>
<dbReference type="Proteomes" id="UP001501563">
    <property type="component" value="Unassembled WGS sequence"/>
</dbReference>
<proteinExistence type="predicted"/>
<sequence length="69" mass="7155">MAMEPKAAKNGTVASSVMAVLTAKSPGATMAALADLRRAVKPASRWRRNCIVFTAGASHGREQAPAPGY</sequence>
<protein>
    <submittedName>
        <fullName evidence="1">Uncharacterized protein</fullName>
    </submittedName>
</protein>
<dbReference type="EMBL" id="BAAAZA010000064">
    <property type="protein sequence ID" value="GAA3906409.1"/>
    <property type="molecule type" value="Genomic_DNA"/>
</dbReference>
<evidence type="ECO:0000313" key="1">
    <source>
        <dbReference type="EMBL" id="GAA3906409.1"/>
    </source>
</evidence>
<keyword evidence="2" id="KW-1185">Reference proteome</keyword>
<organism evidence="1 2">
    <name type="scientific">Streptomyces lannensis</name>
    <dbReference type="NCBI Taxonomy" id="766498"/>
    <lineage>
        <taxon>Bacteria</taxon>
        <taxon>Bacillati</taxon>
        <taxon>Actinomycetota</taxon>
        <taxon>Actinomycetes</taxon>
        <taxon>Kitasatosporales</taxon>
        <taxon>Streptomycetaceae</taxon>
        <taxon>Streptomyces</taxon>
    </lineage>
</organism>
<evidence type="ECO:0000313" key="2">
    <source>
        <dbReference type="Proteomes" id="UP001501563"/>
    </source>
</evidence>
<reference evidence="2" key="1">
    <citation type="journal article" date="2019" name="Int. J. Syst. Evol. Microbiol.">
        <title>The Global Catalogue of Microorganisms (GCM) 10K type strain sequencing project: providing services to taxonomists for standard genome sequencing and annotation.</title>
        <authorList>
            <consortium name="The Broad Institute Genomics Platform"/>
            <consortium name="The Broad Institute Genome Sequencing Center for Infectious Disease"/>
            <person name="Wu L."/>
            <person name="Ma J."/>
        </authorList>
    </citation>
    <scope>NUCLEOTIDE SEQUENCE [LARGE SCALE GENOMIC DNA]</scope>
    <source>
        <strain evidence="2">JCM 16578</strain>
    </source>
</reference>